<organism evidence="3 4">
    <name type="scientific">Actinokineospora auranticolor</name>
    <dbReference type="NCBI Taxonomy" id="155976"/>
    <lineage>
        <taxon>Bacteria</taxon>
        <taxon>Bacillati</taxon>
        <taxon>Actinomycetota</taxon>
        <taxon>Actinomycetes</taxon>
        <taxon>Pseudonocardiales</taxon>
        <taxon>Pseudonocardiaceae</taxon>
        <taxon>Actinokineospora</taxon>
    </lineage>
</organism>
<keyword evidence="1" id="KW-0732">Signal</keyword>
<gene>
    <name evidence="3" type="ORF">CLV40_11886</name>
</gene>
<name>A0A2S6GHS3_9PSEU</name>
<dbReference type="SMART" id="SM00458">
    <property type="entry name" value="RICIN"/>
    <property type="match status" value="1"/>
</dbReference>
<dbReference type="Gene3D" id="2.80.10.50">
    <property type="match status" value="2"/>
</dbReference>
<sequence length="153" mass="16077">MHRYVLTAAAALLLATPAAAAGPGPVHLVSKADTGLCLDHATRDNSVHVAGCGEAQNQQWTLRPKTGGSVEVVGEANGNCLTGEVNAPVHTQACVGAALQDWRIDYLAVPDGEEVVIRNAWSGRCLDSSPADKAAFTGECSQYRNPNQRWTIG</sequence>
<dbReference type="Proteomes" id="UP000239203">
    <property type="component" value="Unassembled WGS sequence"/>
</dbReference>
<keyword evidence="4" id="KW-1185">Reference proteome</keyword>
<dbReference type="InterPro" id="IPR035992">
    <property type="entry name" value="Ricin_B-like_lectins"/>
</dbReference>
<feature type="signal peptide" evidence="1">
    <location>
        <begin position="1"/>
        <end position="20"/>
    </location>
</feature>
<dbReference type="InterPro" id="IPR000772">
    <property type="entry name" value="Ricin_B_lectin"/>
</dbReference>
<keyword evidence="3" id="KW-0430">Lectin</keyword>
<dbReference type="GO" id="GO:0030246">
    <property type="term" value="F:carbohydrate binding"/>
    <property type="evidence" value="ECO:0007669"/>
    <property type="project" value="UniProtKB-KW"/>
</dbReference>
<proteinExistence type="predicted"/>
<evidence type="ECO:0000256" key="1">
    <source>
        <dbReference type="SAM" id="SignalP"/>
    </source>
</evidence>
<protein>
    <submittedName>
        <fullName evidence="3">Ricin-type beta-trefoil lectin protein</fullName>
    </submittedName>
</protein>
<reference evidence="3 4" key="1">
    <citation type="submission" date="2018-02" db="EMBL/GenBank/DDBJ databases">
        <title>Genomic Encyclopedia of Archaeal and Bacterial Type Strains, Phase II (KMG-II): from individual species to whole genera.</title>
        <authorList>
            <person name="Goeker M."/>
        </authorList>
    </citation>
    <scope>NUCLEOTIDE SEQUENCE [LARGE SCALE GENOMIC DNA]</scope>
    <source>
        <strain evidence="3 4">YU 961-1</strain>
    </source>
</reference>
<dbReference type="RefSeq" id="WP_181043756.1">
    <property type="nucleotide sequence ID" value="NZ_CP154825.1"/>
</dbReference>
<comment type="caution">
    <text evidence="3">The sequence shown here is derived from an EMBL/GenBank/DDBJ whole genome shotgun (WGS) entry which is preliminary data.</text>
</comment>
<evidence type="ECO:0000313" key="4">
    <source>
        <dbReference type="Proteomes" id="UP000239203"/>
    </source>
</evidence>
<dbReference type="EMBL" id="PTIX01000018">
    <property type="protein sequence ID" value="PPK64696.1"/>
    <property type="molecule type" value="Genomic_DNA"/>
</dbReference>
<feature type="chain" id="PRO_5015770504" evidence="1">
    <location>
        <begin position="21"/>
        <end position="153"/>
    </location>
</feature>
<accession>A0A2S6GHS3</accession>
<dbReference type="Pfam" id="PF00652">
    <property type="entry name" value="Ricin_B_lectin"/>
    <property type="match status" value="1"/>
</dbReference>
<feature type="domain" description="Ricin B lectin" evidence="2">
    <location>
        <begin position="23"/>
        <end position="153"/>
    </location>
</feature>
<evidence type="ECO:0000259" key="2">
    <source>
        <dbReference type="SMART" id="SM00458"/>
    </source>
</evidence>
<dbReference type="SUPFAM" id="SSF50370">
    <property type="entry name" value="Ricin B-like lectins"/>
    <property type="match status" value="1"/>
</dbReference>
<evidence type="ECO:0000313" key="3">
    <source>
        <dbReference type="EMBL" id="PPK64696.1"/>
    </source>
</evidence>
<dbReference type="AlphaFoldDB" id="A0A2S6GHS3"/>
<dbReference type="PROSITE" id="PS50231">
    <property type="entry name" value="RICIN_B_LECTIN"/>
    <property type="match status" value="1"/>
</dbReference>
<dbReference type="CDD" id="cd23415">
    <property type="entry name" value="beta-trefoil_Ricin_AH"/>
    <property type="match status" value="1"/>
</dbReference>